<dbReference type="GeneID" id="33314454"/>
<evidence type="ECO:0000259" key="2">
    <source>
        <dbReference type="Pfam" id="PF13439"/>
    </source>
</evidence>
<keyword evidence="3" id="KW-0808">Transferase</keyword>
<dbReference type="SUPFAM" id="SSF53756">
    <property type="entry name" value="UDP-Glycosyltransferase/glycogen phosphorylase"/>
    <property type="match status" value="1"/>
</dbReference>
<organism evidence="3 4">
    <name type="scientific">Candidatus Mancarchaeum acidiphilum</name>
    <dbReference type="NCBI Taxonomy" id="1920749"/>
    <lineage>
        <taxon>Archaea</taxon>
        <taxon>Candidatus Micrarchaeota</taxon>
        <taxon>Candidatus Mancarchaeum</taxon>
    </lineage>
</organism>
<dbReference type="InterPro" id="IPR028098">
    <property type="entry name" value="Glyco_trans_4-like_N"/>
</dbReference>
<dbReference type="KEGG" id="marh:Mia14_0917"/>
<dbReference type="PANTHER" id="PTHR45947">
    <property type="entry name" value="SULFOQUINOVOSYL TRANSFERASE SQD2"/>
    <property type="match status" value="1"/>
</dbReference>
<protein>
    <submittedName>
        <fullName evidence="3">Glycosyltransferase</fullName>
    </submittedName>
</protein>
<accession>A0A218NNY0</accession>
<dbReference type="RefSeq" id="WP_088820485.1">
    <property type="nucleotide sequence ID" value="NZ_CP019964.1"/>
</dbReference>
<dbReference type="GO" id="GO:0016758">
    <property type="term" value="F:hexosyltransferase activity"/>
    <property type="evidence" value="ECO:0007669"/>
    <property type="project" value="TreeGrafter"/>
</dbReference>
<reference evidence="3 4" key="1">
    <citation type="journal article" date="2017" name="Nat. Commun.">
        <title>'ARMAN' archaea depend on association with euryarchaeal host in culture and in situ.</title>
        <authorList>
            <person name="Golyshina O."/>
            <person name="Toshchakov S."/>
            <person name="Makarova K."/>
            <person name="Gavrilov S."/>
            <person name="Korzhenkov A."/>
            <person name="La Cono V."/>
            <person name="Arcadi E."/>
            <person name="Nechitaylo T."/>
            <person name="Ferrer M."/>
            <person name="Kublanov I."/>
            <person name="Wolf Y."/>
            <person name="Yakimov M."/>
            <person name="Golyshin P."/>
            <person name="Slesarev A."/>
            <person name="Kozyavkin S."/>
        </authorList>
    </citation>
    <scope>NUCLEOTIDE SEQUENCE [LARGE SCALE GENOMIC DNA]</scope>
    <source>
        <strain evidence="3 4">Mia14</strain>
    </source>
</reference>
<dbReference type="InterPro" id="IPR050194">
    <property type="entry name" value="Glycosyltransferase_grp1"/>
</dbReference>
<evidence type="ECO:0000313" key="4">
    <source>
        <dbReference type="Proteomes" id="UP000197679"/>
    </source>
</evidence>
<dbReference type="OrthoDB" id="132546at2157"/>
<evidence type="ECO:0000259" key="1">
    <source>
        <dbReference type="Pfam" id="PF00534"/>
    </source>
</evidence>
<sequence>MSESLKIVFYTDSFLPAVDGVVTSILAFKKELENRGNQVHIVAVGNSETRKLVKHNKDITIVRGVKFNKYPQYIFSLTPFTASFKVRKFNPDILHLQTPFTVGLYGLMSSRINNYPAIGSFHTLFNKKEIIEEYLTSNEQMKKFLIKYSWKYLKYFYNKCDATVVPSESIKKYLANRKVKNINVIPNGIDVERFNPSKFSKPLRKTLLGKQNDNASIVLYLGRLSREKNVDVLINAASQLKAEKIKFVIGGTGPLLNKYKEMVANKGLGEKFKFVGFVNEKDLPSYYATADAVCLPSTFETQGIVSLEALASGTPVVGADYLALKNLIVNGKNGELFKPMSAKDCAIKIKKVINNKSSYKEPERTAKEYSIEKMTDKLLNLYVSTLNKEK</sequence>
<dbReference type="Pfam" id="PF13439">
    <property type="entry name" value="Glyco_transf_4"/>
    <property type="match status" value="1"/>
</dbReference>
<evidence type="ECO:0000313" key="3">
    <source>
        <dbReference type="EMBL" id="ASI14190.1"/>
    </source>
</evidence>
<name>A0A218NNY0_9ARCH</name>
<gene>
    <name evidence="3" type="ORF">Mia14_0917</name>
</gene>
<dbReference type="AlphaFoldDB" id="A0A218NNY0"/>
<dbReference type="Pfam" id="PF00534">
    <property type="entry name" value="Glycos_transf_1"/>
    <property type="match status" value="1"/>
</dbReference>
<dbReference type="InterPro" id="IPR001296">
    <property type="entry name" value="Glyco_trans_1"/>
</dbReference>
<dbReference type="EMBL" id="CP019964">
    <property type="protein sequence ID" value="ASI14190.1"/>
    <property type="molecule type" value="Genomic_DNA"/>
</dbReference>
<dbReference type="Proteomes" id="UP000197679">
    <property type="component" value="Chromosome"/>
</dbReference>
<feature type="domain" description="Glycosyltransferase subfamily 4-like N-terminal" evidence="2">
    <location>
        <begin position="18"/>
        <end position="193"/>
    </location>
</feature>
<feature type="domain" description="Glycosyl transferase family 1" evidence="1">
    <location>
        <begin position="212"/>
        <end position="368"/>
    </location>
</feature>
<dbReference type="Gene3D" id="3.40.50.2000">
    <property type="entry name" value="Glycogen Phosphorylase B"/>
    <property type="match status" value="2"/>
</dbReference>
<keyword evidence="4" id="KW-1185">Reference proteome</keyword>
<proteinExistence type="predicted"/>
<dbReference type="PANTHER" id="PTHR45947:SF3">
    <property type="entry name" value="SULFOQUINOVOSYL TRANSFERASE SQD2"/>
    <property type="match status" value="1"/>
</dbReference>